<dbReference type="InterPro" id="IPR029058">
    <property type="entry name" value="AB_hydrolase_fold"/>
</dbReference>
<dbReference type="EMBL" id="JADIMO010000117">
    <property type="protein sequence ID" value="MBO8445844.1"/>
    <property type="molecule type" value="Genomic_DNA"/>
</dbReference>
<evidence type="ECO:0000259" key="2">
    <source>
        <dbReference type="Pfam" id="PF07859"/>
    </source>
</evidence>
<evidence type="ECO:0000259" key="3">
    <source>
        <dbReference type="Pfam" id="PF20434"/>
    </source>
</evidence>
<feature type="domain" description="Alpha/beta hydrolase fold-3" evidence="2">
    <location>
        <begin position="336"/>
        <end position="383"/>
    </location>
</feature>
<name>A0A9D9HCH8_9BACT</name>
<evidence type="ECO:0000313" key="5">
    <source>
        <dbReference type="Proteomes" id="UP000823619"/>
    </source>
</evidence>
<evidence type="ECO:0000313" key="4">
    <source>
        <dbReference type="EMBL" id="MBO8445844.1"/>
    </source>
</evidence>
<dbReference type="Pfam" id="PF07859">
    <property type="entry name" value="Abhydrolase_3"/>
    <property type="match status" value="1"/>
</dbReference>
<comment type="caution">
    <text evidence="4">The sequence shown here is derived from an EMBL/GenBank/DDBJ whole genome shotgun (WGS) entry which is preliminary data.</text>
</comment>
<protein>
    <submittedName>
        <fullName evidence="4">Alpha/beta hydrolase</fullName>
    </submittedName>
</protein>
<dbReference type="Gene3D" id="3.40.50.1820">
    <property type="entry name" value="alpha/beta hydrolase"/>
    <property type="match status" value="1"/>
</dbReference>
<dbReference type="GO" id="GO:0016787">
    <property type="term" value="F:hydrolase activity"/>
    <property type="evidence" value="ECO:0007669"/>
    <property type="project" value="UniProtKB-KW"/>
</dbReference>
<accession>A0A9D9HCH8</accession>
<feature type="domain" description="BD-FAE-like" evidence="3">
    <location>
        <begin position="196"/>
        <end position="280"/>
    </location>
</feature>
<dbReference type="AlphaFoldDB" id="A0A9D9HCH8"/>
<dbReference type="PROSITE" id="PS51257">
    <property type="entry name" value="PROKAR_LIPOPROTEIN"/>
    <property type="match status" value="1"/>
</dbReference>
<reference evidence="4" key="1">
    <citation type="submission" date="2020-10" db="EMBL/GenBank/DDBJ databases">
        <authorList>
            <person name="Gilroy R."/>
        </authorList>
    </citation>
    <scope>NUCLEOTIDE SEQUENCE</scope>
    <source>
        <strain evidence="4">D5-748</strain>
    </source>
</reference>
<organism evidence="4 5">
    <name type="scientific">Candidatus Cryptobacteroides merdavium</name>
    <dbReference type="NCBI Taxonomy" id="2840769"/>
    <lineage>
        <taxon>Bacteria</taxon>
        <taxon>Pseudomonadati</taxon>
        <taxon>Bacteroidota</taxon>
        <taxon>Bacteroidia</taxon>
        <taxon>Bacteroidales</taxon>
        <taxon>Candidatus Cryptobacteroides</taxon>
    </lineage>
</organism>
<evidence type="ECO:0000256" key="1">
    <source>
        <dbReference type="ARBA" id="ARBA00022801"/>
    </source>
</evidence>
<reference evidence="4" key="2">
    <citation type="journal article" date="2021" name="PeerJ">
        <title>Extensive microbial diversity within the chicken gut microbiome revealed by metagenomics and culture.</title>
        <authorList>
            <person name="Gilroy R."/>
            <person name="Ravi A."/>
            <person name="Getino M."/>
            <person name="Pursley I."/>
            <person name="Horton D.L."/>
            <person name="Alikhan N.F."/>
            <person name="Baker D."/>
            <person name="Gharbi K."/>
            <person name="Hall N."/>
            <person name="Watson M."/>
            <person name="Adriaenssens E.M."/>
            <person name="Foster-Nyarko E."/>
            <person name="Jarju S."/>
            <person name="Secka A."/>
            <person name="Antonio M."/>
            <person name="Oren A."/>
            <person name="Chaudhuri R.R."/>
            <person name="La Ragione R."/>
            <person name="Hildebrand F."/>
            <person name="Pallen M.J."/>
        </authorList>
    </citation>
    <scope>NUCLEOTIDE SEQUENCE</scope>
    <source>
        <strain evidence="4">D5-748</strain>
    </source>
</reference>
<dbReference type="SUPFAM" id="SSF53474">
    <property type="entry name" value="alpha/beta-Hydrolases"/>
    <property type="match status" value="1"/>
</dbReference>
<dbReference type="InterPro" id="IPR013094">
    <property type="entry name" value="AB_hydrolase_3"/>
</dbReference>
<proteinExistence type="predicted"/>
<dbReference type="PANTHER" id="PTHR48081">
    <property type="entry name" value="AB HYDROLASE SUPERFAMILY PROTEIN C4A8.06C"/>
    <property type="match status" value="1"/>
</dbReference>
<dbReference type="InterPro" id="IPR050300">
    <property type="entry name" value="GDXG_lipolytic_enzyme"/>
</dbReference>
<dbReference type="Pfam" id="PF20434">
    <property type="entry name" value="BD-FAE"/>
    <property type="match status" value="1"/>
</dbReference>
<dbReference type="Proteomes" id="UP000823619">
    <property type="component" value="Unassembled WGS sequence"/>
</dbReference>
<dbReference type="InterPro" id="IPR049492">
    <property type="entry name" value="BD-FAE-like_dom"/>
</dbReference>
<gene>
    <name evidence="4" type="ORF">IAC23_09195</name>
</gene>
<sequence>MKKKIFPYIALTLLAVTTTTGCDGHSENPMPDNAIRVTTAEVTAITSENAISGGQVAGEVQTVSEFGICWATTDNPTISGSHNVGAGEASSFACYVTGLSANTTYYVRAYATTPEGTVYGQSRRFMTLAGSDDDMPPVGGDDGQDPLAATIYLWSEDNMAKITDYTGSQGAYQDPPSFRPYMNYFPVDEGMTIKGAVLVCAGGAFQFRSDRMEGTPVAQWFARHGYQAFVVNYRVRPYTMEEGSLDLARAVRFVRQHAADYGIDPDDIASVGFSAGGILCGDEALHFDGLVNGTALASDYRPDALDGVSADVCTIGMIYAFYGRLSVASTDVEEFRASKIPPTFFAYGTRDPFYRQFQACADAVREAGVEVEEHEYEGMPHGFGYTHEEWMVSFDSWMSRIMANN</sequence>
<keyword evidence="1 4" id="KW-0378">Hydrolase</keyword>